<sequence length="103" mass="11971">MMAESVYKKIERETGGKVFYGVDAGPDNQDNITIDAYYVEALLNYGYLDVDLKKEFLELWLTDDEYEDLEALDYVQDLTYKMLLKYADMEPHVDVSPFLHKAA</sequence>
<protein>
    <submittedName>
        <fullName evidence="1">Uncharacterized protein</fullName>
    </submittedName>
</protein>
<proteinExistence type="predicted"/>
<dbReference type="EMBL" id="JARUHM010000003">
    <property type="protein sequence ID" value="MDT9410095.1"/>
    <property type="molecule type" value="Genomic_DNA"/>
</dbReference>
<dbReference type="RefSeq" id="WP_126374813.1">
    <property type="nucleotide sequence ID" value="NZ_JARUHM010000003.1"/>
</dbReference>
<reference evidence="1 2" key="1">
    <citation type="submission" date="2023-03" db="EMBL/GenBank/DDBJ databases">
        <title>Whole genome sequence of the first Corynebacterium rouxii strains isolated in Brazil: a recent member of Corynebacterium diphtheriae complex.</title>
        <authorList>
            <person name="Vieira V."/>
            <person name="Ramos J.N."/>
            <person name="Araujo M.R.B."/>
            <person name="Baio P.V."/>
            <person name="Sant'Anna L.O."/>
            <person name="Veras J.F.C."/>
            <person name="Vieira E.M.D."/>
            <person name="Sousa M.A.B."/>
            <person name="Camargo C.H."/>
            <person name="Sacchi C.T."/>
            <person name="Campos K.R."/>
            <person name="Santos M.B.N."/>
            <person name="Bokermann S."/>
            <person name="Alvim L.B."/>
            <person name="Santos L.S."/>
            <person name="Mattos-Guaraldi A.L."/>
        </authorList>
    </citation>
    <scope>NUCLEOTIDE SEQUENCE [LARGE SCALE GENOMIC DNA]</scope>
    <source>
        <strain evidence="1 2">70862</strain>
    </source>
</reference>
<name>A0ABU3PJR9_9CORY</name>
<organism evidence="1 2">
    <name type="scientific">Corynebacterium rouxii</name>
    <dbReference type="NCBI Taxonomy" id="2719119"/>
    <lineage>
        <taxon>Bacteria</taxon>
        <taxon>Bacillati</taxon>
        <taxon>Actinomycetota</taxon>
        <taxon>Actinomycetes</taxon>
        <taxon>Mycobacteriales</taxon>
        <taxon>Corynebacteriaceae</taxon>
        <taxon>Corynebacterium</taxon>
    </lineage>
</organism>
<keyword evidence="2" id="KW-1185">Reference proteome</keyword>
<comment type="caution">
    <text evidence="1">The sequence shown here is derived from an EMBL/GenBank/DDBJ whole genome shotgun (WGS) entry which is preliminary data.</text>
</comment>
<dbReference type="Proteomes" id="UP001265983">
    <property type="component" value="Unassembled WGS sequence"/>
</dbReference>
<evidence type="ECO:0000313" key="1">
    <source>
        <dbReference type="EMBL" id="MDT9410095.1"/>
    </source>
</evidence>
<evidence type="ECO:0000313" key="2">
    <source>
        <dbReference type="Proteomes" id="UP001265983"/>
    </source>
</evidence>
<accession>A0ABU3PJR9</accession>
<gene>
    <name evidence="1" type="ORF">P8T80_01600</name>
</gene>